<keyword evidence="5" id="KW-0053">Apoptosis</keyword>
<dbReference type="SUPFAM" id="SSF51905">
    <property type="entry name" value="FAD/NAD(P)-binding domain"/>
    <property type="match status" value="2"/>
</dbReference>
<dbReference type="GO" id="GO:0071949">
    <property type="term" value="F:FAD binding"/>
    <property type="evidence" value="ECO:0007669"/>
    <property type="project" value="TreeGrafter"/>
</dbReference>
<evidence type="ECO:0000256" key="11">
    <source>
        <dbReference type="ARBA" id="ARBA00047786"/>
    </source>
</evidence>
<comment type="subcellular location">
    <subcellularLocation>
        <location evidence="2">Mitochondrion</location>
    </subcellularLocation>
</comment>
<dbReference type="SUPFAM" id="SSF55424">
    <property type="entry name" value="FAD/NAD-linked reductases, dimerisation (C-terminal) domain"/>
    <property type="match status" value="1"/>
</dbReference>
<evidence type="ECO:0008006" key="18">
    <source>
        <dbReference type="Google" id="ProtNLM"/>
    </source>
</evidence>
<evidence type="ECO:0000256" key="3">
    <source>
        <dbReference type="ARBA" id="ARBA00006442"/>
    </source>
</evidence>
<evidence type="ECO:0000256" key="6">
    <source>
        <dbReference type="ARBA" id="ARBA00022827"/>
    </source>
</evidence>
<dbReference type="SMART" id="SM01353">
    <property type="entry name" value="AIF_C"/>
    <property type="match status" value="1"/>
</dbReference>
<evidence type="ECO:0000256" key="10">
    <source>
        <dbReference type="ARBA" id="ARBA00023128"/>
    </source>
</evidence>
<keyword evidence="6" id="KW-0274">FAD</keyword>
<dbReference type="GO" id="GO:0016174">
    <property type="term" value="F:NAD(P)H oxidase H2O2-forming activity"/>
    <property type="evidence" value="ECO:0007669"/>
    <property type="project" value="TreeGrafter"/>
</dbReference>
<dbReference type="Proteomes" id="UP000298663">
    <property type="component" value="Unassembled WGS sequence"/>
</dbReference>
<feature type="transmembrane region" description="Helical" evidence="13">
    <location>
        <begin position="91"/>
        <end position="111"/>
    </location>
</feature>
<dbReference type="InterPro" id="IPR029324">
    <property type="entry name" value="AIF_C"/>
</dbReference>
<keyword evidence="8" id="KW-0560">Oxidoreductase</keyword>
<dbReference type="InterPro" id="IPR016156">
    <property type="entry name" value="FAD/NAD-linked_Rdtase_dimer_sf"/>
</dbReference>
<dbReference type="GO" id="GO:0005739">
    <property type="term" value="C:mitochondrion"/>
    <property type="evidence" value="ECO:0007669"/>
    <property type="project" value="UniProtKB-SubCell"/>
</dbReference>
<dbReference type="InterPro" id="IPR050446">
    <property type="entry name" value="FAD-oxidoreductase/Apoptosis"/>
</dbReference>
<evidence type="ECO:0000256" key="2">
    <source>
        <dbReference type="ARBA" id="ARBA00004173"/>
    </source>
</evidence>
<dbReference type="EMBL" id="AZBU02000008">
    <property type="protein sequence ID" value="TKR66673.1"/>
    <property type="molecule type" value="Genomic_DNA"/>
</dbReference>
<organism evidence="16 17">
    <name type="scientific">Steinernema carpocapsae</name>
    <name type="common">Entomopathogenic nematode</name>
    <dbReference type="NCBI Taxonomy" id="34508"/>
    <lineage>
        <taxon>Eukaryota</taxon>
        <taxon>Metazoa</taxon>
        <taxon>Ecdysozoa</taxon>
        <taxon>Nematoda</taxon>
        <taxon>Chromadorea</taxon>
        <taxon>Rhabditida</taxon>
        <taxon>Tylenchina</taxon>
        <taxon>Panagrolaimomorpha</taxon>
        <taxon>Strongyloidoidea</taxon>
        <taxon>Steinernematidae</taxon>
        <taxon>Steinernema</taxon>
    </lineage>
</organism>
<dbReference type="InterPro" id="IPR036188">
    <property type="entry name" value="FAD/NAD-bd_sf"/>
</dbReference>
<dbReference type="GO" id="GO:0006915">
    <property type="term" value="P:apoptotic process"/>
    <property type="evidence" value="ECO:0007669"/>
    <property type="project" value="UniProtKB-KW"/>
</dbReference>
<evidence type="ECO:0000259" key="15">
    <source>
        <dbReference type="Pfam" id="PF14721"/>
    </source>
</evidence>
<evidence type="ECO:0000256" key="13">
    <source>
        <dbReference type="SAM" id="Phobius"/>
    </source>
</evidence>
<evidence type="ECO:0000256" key="4">
    <source>
        <dbReference type="ARBA" id="ARBA00022630"/>
    </source>
</evidence>
<keyword evidence="7" id="KW-0809">Transit peptide</keyword>
<keyword evidence="13" id="KW-0472">Membrane</keyword>
<dbReference type="AlphaFoldDB" id="A0A4U5MCY8"/>
<evidence type="ECO:0000256" key="5">
    <source>
        <dbReference type="ARBA" id="ARBA00022703"/>
    </source>
</evidence>
<dbReference type="STRING" id="34508.A0A4U5MCY8"/>
<feature type="domain" description="FAD/NAD(P)-binding" evidence="14">
    <location>
        <begin position="191"/>
        <end position="510"/>
    </location>
</feature>
<evidence type="ECO:0000256" key="8">
    <source>
        <dbReference type="ARBA" id="ARBA00023002"/>
    </source>
</evidence>
<dbReference type="OrthoDB" id="6029at2759"/>
<sequence length="646" mass="70284">MLRPLVAFKTSVRSLTLTRALAGSHGGPPPPVYIPKPSKKHVETGGSDVPSPTLFRDPHHVHNPGPPTTFDFMPVPQYCYYDTYTYLNRKFNGMLIGSALFMAAALGYALYSDIFAIDQTARAPASYYSRGSPSVTLPKKEEDVPPPQEPVEKIEAAPVKTETTLVATEPKKKFDGLKVPPFHGMDVVPYLLIGGGTASYYASLAIRARDSDAKVLVVGEEEDMPYNRPPLSKELWLRGDPETLHYKSLSGKPKDIYYESAGFYVKPEALVTKNHGAVSLLKGTKVVKLDIANHVAHLDNGEKIRYGKCLIATGATPKTLPVFDEVKDNTILFKTISDYHRLDKIAHQKDARIAIVGGGILASELAFSIPNRYHASGVTVAQIVPGSGAMSDMLPEFLVSEVTSAISKEGTHVYAKDSVAKAEKTEDGRVQLTLASGKVVVADAVVVDAGTEPNVQLGKDSGIAVDEKNGGLIADTHLKAAEDVWVAGDVCSYEDPVLGRRRYTQWEVAQVLGRQAGENMTGGEKTLPRRGSSFTIFGPKTHFFTVGDVDSKMSTVSVFAKPSEGKDELKGIVFYQSEAGKNVTGVVIYNVFGNAVDVARRVIADKKNLSPEDLKDVAKLFELYPLEEKKEAEQKPEEAKETEKKE</sequence>
<feature type="region of interest" description="Disordered" evidence="12">
    <location>
        <begin position="20"/>
        <end position="48"/>
    </location>
</feature>
<dbReference type="Gene3D" id="3.30.390.30">
    <property type="match status" value="1"/>
</dbReference>
<keyword evidence="13" id="KW-0812">Transmembrane</keyword>
<dbReference type="InterPro" id="IPR023753">
    <property type="entry name" value="FAD/NAD-binding_dom"/>
</dbReference>
<evidence type="ECO:0000259" key="14">
    <source>
        <dbReference type="Pfam" id="PF07992"/>
    </source>
</evidence>
<dbReference type="Pfam" id="PF07992">
    <property type="entry name" value="Pyr_redox_2"/>
    <property type="match status" value="1"/>
</dbReference>
<dbReference type="PANTHER" id="PTHR43557:SF4">
    <property type="entry name" value="APOPTOSIS-INDUCING FACTOR 1, MITOCHONDRIAL"/>
    <property type="match status" value="1"/>
</dbReference>
<dbReference type="PANTHER" id="PTHR43557">
    <property type="entry name" value="APOPTOSIS-INDUCING FACTOR 1"/>
    <property type="match status" value="1"/>
</dbReference>
<gene>
    <name evidence="16" type="ORF">L596_022932</name>
</gene>
<feature type="domain" description="Mitochondrial apoptosis-inducing factor C-terminal" evidence="15">
    <location>
        <begin position="516"/>
        <end position="565"/>
    </location>
</feature>
<comment type="caution">
    <text evidence="16">The sequence shown here is derived from an EMBL/GenBank/DDBJ whole genome shotgun (WGS) entry which is preliminary data.</text>
</comment>
<keyword evidence="10" id="KW-0496">Mitochondrion</keyword>
<evidence type="ECO:0000256" key="7">
    <source>
        <dbReference type="ARBA" id="ARBA00022946"/>
    </source>
</evidence>
<feature type="region of interest" description="Disordered" evidence="12">
    <location>
        <begin position="128"/>
        <end position="149"/>
    </location>
</feature>
<keyword evidence="13" id="KW-1133">Transmembrane helix</keyword>
<dbReference type="Gene3D" id="3.50.50.60">
    <property type="entry name" value="FAD/NAD(P)-binding domain"/>
    <property type="match status" value="2"/>
</dbReference>
<reference evidence="16 17" key="2">
    <citation type="journal article" date="2019" name="G3 (Bethesda)">
        <title>Hybrid Assembly of the Genome of the Entomopathogenic Nematode Steinernema carpocapsae Identifies the X-Chromosome.</title>
        <authorList>
            <person name="Serra L."/>
            <person name="Macchietto M."/>
            <person name="Macias-Munoz A."/>
            <person name="McGill C.J."/>
            <person name="Rodriguez I.M."/>
            <person name="Rodriguez B."/>
            <person name="Murad R."/>
            <person name="Mortazavi A."/>
        </authorList>
    </citation>
    <scope>NUCLEOTIDE SEQUENCE [LARGE SCALE GENOMIC DNA]</scope>
    <source>
        <strain evidence="16 17">ALL</strain>
    </source>
</reference>
<keyword evidence="9" id="KW-0520">NAD</keyword>
<proteinExistence type="inferred from homology"/>
<dbReference type="PRINTS" id="PR00368">
    <property type="entry name" value="FADPNR"/>
</dbReference>
<dbReference type="GO" id="GO:0046983">
    <property type="term" value="F:protein dimerization activity"/>
    <property type="evidence" value="ECO:0007669"/>
    <property type="project" value="InterPro"/>
</dbReference>
<accession>A0A4U5MCY8</accession>
<name>A0A4U5MCY8_STECR</name>
<comment type="catalytic activity">
    <reaction evidence="11">
        <text>A + NADH + H(+) = AH2 + NAD(+)</text>
        <dbReference type="Rhea" id="RHEA:11356"/>
        <dbReference type="ChEBI" id="CHEBI:13193"/>
        <dbReference type="ChEBI" id="CHEBI:15378"/>
        <dbReference type="ChEBI" id="CHEBI:17499"/>
        <dbReference type="ChEBI" id="CHEBI:57540"/>
        <dbReference type="ChEBI" id="CHEBI:57945"/>
    </reaction>
</comment>
<keyword evidence="4" id="KW-0285">Flavoprotein</keyword>
<protein>
    <recommendedName>
        <fullName evidence="18">FAD/NAD(P)-binding domain-containing protein</fullName>
    </recommendedName>
</protein>
<comment type="similarity">
    <text evidence="3">Belongs to the FAD-dependent oxidoreductase family.</text>
</comment>
<keyword evidence="17" id="KW-1185">Reference proteome</keyword>
<evidence type="ECO:0000256" key="12">
    <source>
        <dbReference type="SAM" id="MobiDB-lite"/>
    </source>
</evidence>
<evidence type="ECO:0000256" key="9">
    <source>
        <dbReference type="ARBA" id="ARBA00023027"/>
    </source>
</evidence>
<evidence type="ECO:0000313" key="17">
    <source>
        <dbReference type="Proteomes" id="UP000298663"/>
    </source>
</evidence>
<reference evidence="16 17" key="1">
    <citation type="journal article" date="2015" name="Genome Biol.">
        <title>Comparative genomics of Steinernema reveals deeply conserved gene regulatory networks.</title>
        <authorList>
            <person name="Dillman A.R."/>
            <person name="Macchietto M."/>
            <person name="Porter C.F."/>
            <person name="Rogers A."/>
            <person name="Williams B."/>
            <person name="Antoshechkin I."/>
            <person name="Lee M.M."/>
            <person name="Goodwin Z."/>
            <person name="Lu X."/>
            <person name="Lewis E.E."/>
            <person name="Goodrich-Blair H."/>
            <person name="Stock S.P."/>
            <person name="Adams B.J."/>
            <person name="Sternberg P.W."/>
            <person name="Mortazavi A."/>
        </authorList>
    </citation>
    <scope>NUCLEOTIDE SEQUENCE [LARGE SCALE GENOMIC DNA]</scope>
    <source>
        <strain evidence="16 17">ALL</strain>
    </source>
</reference>
<evidence type="ECO:0000256" key="1">
    <source>
        <dbReference type="ARBA" id="ARBA00001974"/>
    </source>
</evidence>
<dbReference type="Pfam" id="PF14721">
    <property type="entry name" value="AIF_C"/>
    <property type="match status" value="1"/>
</dbReference>
<dbReference type="PRINTS" id="PR00411">
    <property type="entry name" value="PNDRDTASEI"/>
</dbReference>
<comment type="cofactor">
    <cofactor evidence="1">
        <name>FAD</name>
        <dbReference type="ChEBI" id="CHEBI:57692"/>
    </cofactor>
</comment>
<dbReference type="GO" id="GO:0033108">
    <property type="term" value="P:mitochondrial respiratory chain complex assembly"/>
    <property type="evidence" value="ECO:0007669"/>
    <property type="project" value="TreeGrafter"/>
</dbReference>
<evidence type="ECO:0000313" key="16">
    <source>
        <dbReference type="EMBL" id="TKR66673.1"/>
    </source>
</evidence>